<dbReference type="Pfam" id="PF19834">
    <property type="entry name" value="DUF6314"/>
    <property type="match status" value="1"/>
</dbReference>
<name>A0A640VVA0_9RHOB</name>
<accession>A0A640VVA0</accession>
<dbReference type="Proteomes" id="UP000436522">
    <property type="component" value="Unassembled WGS sequence"/>
</dbReference>
<proteinExistence type="predicted"/>
<evidence type="ECO:0000313" key="2">
    <source>
        <dbReference type="EMBL" id="GFE52338.1"/>
    </source>
</evidence>
<organism evidence="2 3">
    <name type="scientific">Roseobacter cerasinus</name>
    <dbReference type="NCBI Taxonomy" id="2602289"/>
    <lineage>
        <taxon>Bacteria</taxon>
        <taxon>Pseudomonadati</taxon>
        <taxon>Pseudomonadota</taxon>
        <taxon>Alphaproteobacteria</taxon>
        <taxon>Rhodobacterales</taxon>
        <taxon>Roseobacteraceae</taxon>
        <taxon>Roseobacter</taxon>
    </lineage>
</organism>
<reference evidence="2 3" key="1">
    <citation type="submission" date="2019-12" db="EMBL/GenBank/DDBJ databases">
        <title>Roseobacter cerasinus sp. nov., isolated from seawater around aquaculture.</title>
        <authorList>
            <person name="Muramatsu S."/>
            <person name="Takabe Y."/>
            <person name="Mori K."/>
            <person name="Takaichi S."/>
            <person name="Hanada S."/>
        </authorList>
    </citation>
    <scope>NUCLEOTIDE SEQUENCE [LARGE SCALE GENOMIC DNA]</scope>
    <source>
        <strain evidence="2 3">AI77</strain>
    </source>
</reference>
<evidence type="ECO:0000313" key="3">
    <source>
        <dbReference type="Proteomes" id="UP000436522"/>
    </source>
</evidence>
<dbReference type="EMBL" id="BLIV01000011">
    <property type="protein sequence ID" value="GFE52338.1"/>
    <property type="molecule type" value="Genomic_DNA"/>
</dbReference>
<keyword evidence="3" id="KW-1185">Reference proteome</keyword>
<gene>
    <name evidence="2" type="ORF">So717_40910</name>
</gene>
<dbReference type="InterPro" id="IPR045632">
    <property type="entry name" value="DUF6314"/>
</dbReference>
<comment type="caution">
    <text evidence="2">The sequence shown here is derived from an EMBL/GenBank/DDBJ whole genome shotgun (WGS) entry which is preliminary data.</text>
</comment>
<feature type="domain" description="DUF6314" evidence="1">
    <location>
        <begin position="16"/>
        <end position="139"/>
    </location>
</feature>
<protein>
    <recommendedName>
        <fullName evidence="1">DUF6314 domain-containing protein</fullName>
    </recommendedName>
</protein>
<sequence length="140" mass="16288">MEQGPVNQPGRTLGDFIGRWRLTRQIRHTGGAQAEFAGHAVWQPEAQELIYHETGLLQMPGSQPMQAERKYLWREGLCVYFDDGRFFHQVPARGGNAEHWCDPDTYSVRYDFADWPAFSTAWTVRGPRKDYEMSSQYERC</sequence>
<evidence type="ECO:0000259" key="1">
    <source>
        <dbReference type="Pfam" id="PF19834"/>
    </source>
</evidence>
<dbReference type="AlphaFoldDB" id="A0A640VVA0"/>